<dbReference type="EMBL" id="SSTD01014851">
    <property type="protein sequence ID" value="TYK04011.1"/>
    <property type="molecule type" value="Genomic_DNA"/>
</dbReference>
<evidence type="ECO:0000313" key="3">
    <source>
        <dbReference type="EMBL" id="TYK04011.1"/>
    </source>
</evidence>
<name>A0A5D3BWC6_CUCMM</name>
<comment type="caution">
    <text evidence="3">The sequence shown here is derived from an EMBL/GenBank/DDBJ whole genome shotgun (WGS) entry which is preliminary data.</text>
</comment>
<sequence length="154" mass="17250">MKQWLMKASKNRPESFLCCALFGQGKNPKLKKKLSAFSLIEIGSHCRSPSEPFPASPFLAMVCLGILFGCKRSRSPTDYLLSALLLIAILSSLRLLCYLVSRFLKRRRNNQHPDPTSEVQPQTDVAHLHQPTPMPDNKFLTPADALPLAAFSRK</sequence>
<dbReference type="Proteomes" id="UP000321947">
    <property type="component" value="Unassembled WGS sequence"/>
</dbReference>
<feature type="transmembrane region" description="Helical" evidence="2">
    <location>
        <begin position="79"/>
        <end position="101"/>
    </location>
</feature>
<accession>A0A5D3BWC6</accession>
<protein>
    <submittedName>
        <fullName evidence="3">Uncharacterized protein</fullName>
    </submittedName>
</protein>
<organism evidence="3 4">
    <name type="scientific">Cucumis melo var. makuwa</name>
    <name type="common">Oriental melon</name>
    <dbReference type="NCBI Taxonomy" id="1194695"/>
    <lineage>
        <taxon>Eukaryota</taxon>
        <taxon>Viridiplantae</taxon>
        <taxon>Streptophyta</taxon>
        <taxon>Embryophyta</taxon>
        <taxon>Tracheophyta</taxon>
        <taxon>Spermatophyta</taxon>
        <taxon>Magnoliopsida</taxon>
        <taxon>eudicotyledons</taxon>
        <taxon>Gunneridae</taxon>
        <taxon>Pentapetalae</taxon>
        <taxon>rosids</taxon>
        <taxon>fabids</taxon>
        <taxon>Cucurbitales</taxon>
        <taxon>Cucurbitaceae</taxon>
        <taxon>Benincaseae</taxon>
        <taxon>Cucumis</taxon>
    </lineage>
</organism>
<reference evidence="3 4" key="1">
    <citation type="submission" date="2019-08" db="EMBL/GenBank/DDBJ databases">
        <title>Draft genome sequences of two oriental melons (Cucumis melo L. var makuwa).</title>
        <authorList>
            <person name="Kwon S.-Y."/>
        </authorList>
    </citation>
    <scope>NUCLEOTIDE SEQUENCE [LARGE SCALE GENOMIC DNA]</scope>
    <source>
        <strain evidence="4">cv. Chang Bougi</strain>
        <tissue evidence="3">Leaf</tissue>
    </source>
</reference>
<keyword evidence="2" id="KW-0472">Membrane</keyword>
<gene>
    <name evidence="3" type="ORF">E5676_scaffold347G002090</name>
</gene>
<proteinExistence type="predicted"/>
<dbReference type="AlphaFoldDB" id="A0A5D3BWC6"/>
<evidence type="ECO:0000256" key="1">
    <source>
        <dbReference type="SAM" id="MobiDB-lite"/>
    </source>
</evidence>
<feature type="region of interest" description="Disordered" evidence="1">
    <location>
        <begin position="109"/>
        <end position="140"/>
    </location>
</feature>
<feature type="compositionally biased region" description="Polar residues" evidence="1">
    <location>
        <begin position="112"/>
        <end position="123"/>
    </location>
</feature>
<evidence type="ECO:0000256" key="2">
    <source>
        <dbReference type="SAM" id="Phobius"/>
    </source>
</evidence>
<feature type="transmembrane region" description="Helical" evidence="2">
    <location>
        <begin position="52"/>
        <end position="70"/>
    </location>
</feature>
<evidence type="ECO:0000313" key="4">
    <source>
        <dbReference type="Proteomes" id="UP000321947"/>
    </source>
</evidence>
<keyword evidence="2" id="KW-0812">Transmembrane</keyword>
<keyword evidence="2" id="KW-1133">Transmembrane helix</keyword>